<dbReference type="KEGG" id="rhd:R2APBS1_3041"/>
<dbReference type="InterPro" id="IPR036388">
    <property type="entry name" value="WH-like_DNA-bd_sf"/>
</dbReference>
<evidence type="ECO:0000256" key="1">
    <source>
        <dbReference type="ARBA" id="ARBA00022679"/>
    </source>
</evidence>
<evidence type="ECO:0000256" key="3">
    <source>
        <dbReference type="ARBA" id="ARBA00022777"/>
    </source>
</evidence>
<dbReference type="Proteomes" id="UP000011859">
    <property type="component" value="Chromosome"/>
</dbReference>
<dbReference type="Pfam" id="PF00486">
    <property type="entry name" value="Trans_reg_C"/>
    <property type="match status" value="1"/>
</dbReference>
<dbReference type="PROSITE" id="PS51755">
    <property type="entry name" value="OMPR_PHOB"/>
    <property type="match status" value="1"/>
</dbReference>
<dbReference type="GO" id="GO:0006355">
    <property type="term" value="P:regulation of DNA-templated transcription"/>
    <property type="evidence" value="ECO:0007669"/>
    <property type="project" value="InterPro"/>
</dbReference>
<dbReference type="InterPro" id="IPR011990">
    <property type="entry name" value="TPR-like_helical_dom_sf"/>
</dbReference>
<dbReference type="EMBL" id="CP003470">
    <property type="protein sequence ID" value="AGG90115.1"/>
    <property type="molecule type" value="Genomic_DNA"/>
</dbReference>
<dbReference type="InterPro" id="IPR016032">
    <property type="entry name" value="Sig_transdc_resp-reg_C-effctor"/>
</dbReference>
<evidence type="ECO:0000259" key="8">
    <source>
        <dbReference type="PROSITE" id="PS51755"/>
    </source>
</evidence>
<keyword evidence="2" id="KW-0547">Nucleotide-binding</keyword>
<dbReference type="eggNOG" id="COG0457">
    <property type="taxonomic scope" value="Bacteria"/>
</dbReference>
<keyword evidence="10" id="KW-1185">Reference proteome</keyword>
<dbReference type="InterPro" id="IPR000719">
    <property type="entry name" value="Prot_kinase_dom"/>
</dbReference>
<dbReference type="SUPFAM" id="SSF56112">
    <property type="entry name" value="Protein kinase-like (PK-like)"/>
    <property type="match status" value="1"/>
</dbReference>
<evidence type="ECO:0000256" key="6">
    <source>
        <dbReference type="PROSITE-ProRule" id="PRU01091"/>
    </source>
</evidence>
<dbReference type="CDD" id="cd00383">
    <property type="entry name" value="trans_reg_C"/>
    <property type="match status" value="1"/>
</dbReference>
<dbReference type="SMART" id="SM00220">
    <property type="entry name" value="S_TKc"/>
    <property type="match status" value="1"/>
</dbReference>
<dbReference type="SMART" id="SM00862">
    <property type="entry name" value="Trans_reg_C"/>
    <property type="match status" value="1"/>
</dbReference>
<feature type="domain" description="OmpR/PhoB-type" evidence="8">
    <location>
        <begin position="11"/>
        <end position="109"/>
    </location>
</feature>
<dbReference type="SUPFAM" id="SSF46894">
    <property type="entry name" value="C-terminal effector domain of the bipartite response regulators"/>
    <property type="match status" value="1"/>
</dbReference>
<dbReference type="InterPro" id="IPR001867">
    <property type="entry name" value="OmpR/PhoB-type_DNA-bd"/>
</dbReference>
<accession>M4NGP2</accession>
<evidence type="ECO:0000313" key="9">
    <source>
        <dbReference type="EMBL" id="AGG90115.1"/>
    </source>
</evidence>
<dbReference type="AlphaFoldDB" id="M4NGP2"/>
<gene>
    <name evidence="9" type="ORF">R2APBS1_3041</name>
</gene>
<dbReference type="GO" id="GO:0005524">
    <property type="term" value="F:ATP binding"/>
    <property type="evidence" value="ECO:0007669"/>
    <property type="project" value="UniProtKB-KW"/>
</dbReference>
<evidence type="ECO:0000313" key="10">
    <source>
        <dbReference type="Proteomes" id="UP000011859"/>
    </source>
</evidence>
<keyword evidence="5 6" id="KW-0238">DNA-binding</keyword>
<dbReference type="GO" id="GO:0004674">
    <property type="term" value="F:protein serine/threonine kinase activity"/>
    <property type="evidence" value="ECO:0007669"/>
    <property type="project" value="TreeGrafter"/>
</dbReference>
<keyword evidence="1" id="KW-0808">Transferase</keyword>
<keyword evidence="3 9" id="KW-0418">Kinase</keyword>
<evidence type="ECO:0000256" key="2">
    <source>
        <dbReference type="ARBA" id="ARBA00022741"/>
    </source>
</evidence>
<dbReference type="PROSITE" id="PS00108">
    <property type="entry name" value="PROTEIN_KINASE_ST"/>
    <property type="match status" value="1"/>
</dbReference>
<dbReference type="Gene3D" id="1.10.10.10">
    <property type="entry name" value="Winged helix-like DNA-binding domain superfamily/Winged helix DNA-binding domain"/>
    <property type="match status" value="1"/>
</dbReference>
<dbReference type="InterPro" id="IPR008271">
    <property type="entry name" value="Ser/Thr_kinase_AS"/>
</dbReference>
<dbReference type="CDD" id="cd14014">
    <property type="entry name" value="STKc_PknB_like"/>
    <property type="match status" value="1"/>
</dbReference>
<dbReference type="InterPro" id="IPR011009">
    <property type="entry name" value="Kinase-like_dom_sf"/>
</dbReference>
<dbReference type="Gene3D" id="1.25.40.10">
    <property type="entry name" value="Tetratricopeptide repeat domain"/>
    <property type="match status" value="1"/>
</dbReference>
<dbReference type="eggNOG" id="COG3710">
    <property type="taxonomic scope" value="Bacteria"/>
</dbReference>
<evidence type="ECO:0000256" key="5">
    <source>
        <dbReference type="ARBA" id="ARBA00023125"/>
    </source>
</evidence>
<dbReference type="Gene3D" id="1.10.510.10">
    <property type="entry name" value="Transferase(Phosphotransferase) domain 1"/>
    <property type="match status" value="1"/>
</dbReference>
<feature type="DNA-binding region" description="OmpR/PhoB-type" evidence="6">
    <location>
        <begin position="11"/>
        <end position="109"/>
    </location>
</feature>
<dbReference type="PROSITE" id="PS50011">
    <property type="entry name" value="PROTEIN_KINASE_DOM"/>
    <property type="match status" value="1"/>
</dbReference>
<dbReference type="eggNOG" id="COG0515">
    <property type="taxonomic scope" value="Bacteria"/>
</dbReference>
<keyword evidence="4" id="KW-0067">ATP-binding</keyword>
<dbReference type="Pfam" id="PF00069">
    <property type="entry name" value="Pkinase"/>
    <property type="match status" value="1"/>
</dbReference>
<dbReference type="OrthoDB" id="1971692at2"/>
<dbReference type="GO" id="GO:0003677">
    <property type="term" value="F:DNA binding"/>
    <property type="evidence" value="ECO:0007669"/>
    <property type="project" value="UniProtKB-UniRule"/>
</dbReference>
<dbReference type="GO" id="GO:0000160">
    <property type="term" value="P:phosphorelay signal transduction system"/>
    <property type="evidence" value="ECO:0007669"/>
    <property type="project" value="InterPro"/>
</dbReference>
<dbReference type="HOGENOM" id="CLU_014009_0_0_6"/>
<proteinExistence type="predicted"/>
<dbReference type="PANTHER" id="PTHR43289:SF34">
    <property type="entry name" value="SERINE_THREONINE-PROTEIN KINASE YBDM-RELATED"/>
    <property type="match status" value="1"/>
</dbReference>
<dbReference type="PANTHER" id="PTHR43289">
    <property type="entry name" value="MITOGEN-ACTIVATED PROTEIN KINASE KINASE KINASE 20-RELATED"/>
    <property type="match status" value="1"/>
</dbReference>
<feature type="domain" description="Protein kinase" evidence="7">
    <location>
        <begin position="137"/>
        <end position="432"/>
    </location>
</feature>
<sequence>MTSSHAVPEAPVLYRWSFGKTEFDEGRWQLSMEGVVVELERKPLDVLQYLLHHAGEAVTKEELLATVWEGRIVVEAVLTNAIGKLRKALRDEEQELILTLPKVGYRLDAKVSRRVVEHVPEASRLSVGDLVPRRGNWRLEQALARRGDGEVWLARHTKTGQTRVFKFSLDGFRLTGLKREVTVGRLLEQALDKRPDLVHVIDWDFEQAPYFIEFEYGGVSLDTWQEGGSGIEALPLETRLALFVEAADTVAAAHGVGVLHKDLKPANLLVYGEPGDWHLRVADFGSSRVFDPGLLDNLGITRLGLTQTQALSSDTGTPLYLAPEVMAGQVPTIKSDIYALGVTLYQLIVGDFRRPLSAGWENDIPDPLLRADIAAAANGDPTRRPESVATLAEGIRNLEQRRQKAALEASVRDRIAVAERRAALARARRPWIAAAMLVLVAGTAISLFYAQRSYRSSQQALSAQAKSLADNVRMKAAIGNADALNDFLVHKLLEPADIFSTGKSNTTLLDAWNKAEPKIATSFAGHPKPEINLRGMLARVYDANLQYDKANEQNARSVALLIANPDIPRKYEWEYRLHQGNDLSRLGKLKEAGDVIAPVLKAAAEGKLDDPNLLYSLYSLEARRNENTSPAQAIALSRKALDAAKRETAYPRAAIAAELNLASELETAGQYKEDISLLLDAQKRSTTAYGPKHTITLNVRRNLVMAYAASGKLDQAQRQLDALKVDFIDTYGKNSRWQVGMDRAQANIYALEGQYAKVLPLFASIYQHEKAITGPSGNTTLYDLREYIEVARLVDPKLASRLLDTMDEAIATLPAGAAGQYGATSALQRACVLVAEGQPGKARALAGSLNSTKLDKLDPTGEWSKRAKSLTQPEAAQKSVCATTM</sequence>
<dbReference type="STRING" id="666685.R2APBS1_3041"/>
<evidence type="ECO:0000256" key="4">
    <source>
        <dbReference type="ARBA" id="ARBA00022840"/>
    </source>
</evidence>
<protein>
    <submittedName>
        <fullName evidence="9">Transcriptional regulatory protein,protein kinase family protein</fullName>
    </submittedName>
</protein>
<organism evidence="9 10">
    <name type="scientific">Rhodanobacter denitrificans</name>
    <dbReference type="NCBI Taxonomy" id="666685"/>
    <lineage>
        <taxon>Bacteria</taxon>
        <taxon>Pseudomonadati</taxon>
        <taxon>Pseudomonadota</taxon>
        <taxon>Gammaproteobacteria</taxon>
        <taxon>Lysobacterales</taxon>
        <taxon>Rhodanobacteraceae</taxon>
        <taxon>Rhodanobacter</taxon>
    </lineage>
</organism>
<evidence type="ECO:0000259" key="7">
    <source>
        <dbReference type="PROSITE" id="PS50011"/>
    </source>
</evidence>
<reference evidence="9 10" key="1">
    <citation type="submission" date="2012-04" db="EMBL/GenBank/DDBJ databases">
        <title>Complete genome of Rhodanobacter sp. 2APBS1.</title>
        <authorList>
            <consortium name="US DOE Joint Genome Institute"/>
            <person name="Huntemann M."/>
            <person name="Wei C.-L."/>
            <person name="Han J."/>
            <person name="Detter J.C."/>
            <person name="Han C."/>
            <person name="Tapia R."/>
            <person name="Munk A.C.C."/>
            <person name="Chen A."/>
            <person name="Krypides N."/>
            <person name="Mavromatis K."/>
            <person name="Markowitz V."/>
            <person name="Szeto E."/>
            <person name="Ivanova N."/>
            <person name="Mikhailova N."/>
            <person name="Ovchinnikova G."/>
            <person name="Pagani I."/>
            <person name="Pati A."/>
            <person name="Goodwin L."/>
            <person name="Peters L."/>
            <person name="Pitluck S."/>
            <person name="Woyke T."/>
            <person name="Prakash O."/>
            <person name="Elkins J."/>
            <person name="Brown S."/>
            <person name="Palumbo A."/>
            <person name="Hemme C."/>
            <person name="Zhou J."/>
            <person name="Watson D."/>
            <person name="Jardine P."/>
            <person name="Kostka J."/>
            <person name="Green S."/>
        </authorList>
    </citation>
    <scope>NUCLEOTIDE SEQUENCE [LARGE SCALE GENOMIC DNA]</scope>
    <source>
        <strain evidence="9 10">2APBS1</strain>
    </source>
</reference>
<name>M4NGP2_9GAMM</name>